<feature type="transmembrane region" description="Helical" evidence="7">
    <location>
        <begin position="258"/>
        <end position="278"/>
    </location>
</feature>
<dbReference type="InterPro" id="IPR052923">
    <property type="entry name" value="UPF0718"/>
</dbReference>
<evidence type="ECO:0000256" key="7">
    <source>
        <dbReference type="SAM" id="Phobius"/>
    </source>
</evidence>
<evidence type="ECO:0000256" key="3">
    <source>
        <dbReference type="ARBA" id="ARBA00022475"/>
    </source>
</evidence>
<dbReference type="RefSeq" id="WP_379237029.1">
    <property type="nucleotide sequence ID" value="NZ_JBHSTE010000006.1"/>
</dbReference>
<sequence length="341" mass="37331">MNNEVALYKRKLAVLWMGLIFLLLLGGVLPSLASNHSIDWVTSLSIFKSMFISILLEALPFLLLGIVVSSVMQVFIPESWIRKIIPKHPVLGVLVASMMGMVFPVCECGLIPVVRRLMKKGMPLYAGVTFILAGPIINPVVISATLTAFRGRSDMLYGRMGLALIVSCVIGLLVYLLVKKDPRKPSIDHESFVHGQDHVHTQSRKKNVGHQILRHSSDEFFDMGKYLILGVCITSLIQTFIPRAELVAIGQGEYSSHFFMLAFAYLLSLCSTSDAFVASSFMTTFSASSLLTFLVFGPMIDFKGTLMLLSVFRAKFVLLLIIAVAAVVVGGALLIGAFGLI</sequence>
<keyword evidence="3" id="KW-1003">Cell membrane</keyword>
<feature type="transmembrane region" description="Helical" evidence="7">
    <location>
        <begin position="156"/>
        <end position="178"/>
    </location>
</feature>
<proteinExistence type="inferred from homology"/>
<evidence type="ECO:0000256" key="6">
    <source>
        <dbReference type="ARBA" id="ARBA00023136"/>
    </source>
</evidence>
<comment type="caution">
    <text evidence="8">The sequence shown here is derived from an EMBL/GenBank/DDBJ whole genome shotgun (WGS) entry which is preliminary data.</text>
</comment>
<dbReference type="Proteomes" id="UP001596233">
    <property type="component" value="Unassembled WGS sequence"/>
</dbReference>
<evidence type="ECO:0000256" key="1">
    <source>
        <dbReference type="ARBA" id="ARBA00004651"/>
    </source>
</evidence>
<keyword evidence="5 7" id="KW-1133">Transmembrane helix</keyword>
<gene>
    <name evidence="8" type="ORF">ACFP56_17715</name>
</gene>
<evidence type="ECO:0000256" key="4">
    <source>
        <dbReference type="ARBA" id="ARBA00022692"/>
    </source>
</evidence>
<feature type="transmembrane region" description="Helical" evidence="7">
    <location>
        <begin position="316"/>
        <end position="340"/>
    </location>
</feature>
<feature type="transmembrane region" description="Helical" evidence="7">
    <location>
        <begin position="12"/>
        <end position="30"/>
    </location>
</feature>
<evidence type="ECO:0000313" key="9">
    <source>
        <dbReference type="Proteomes" id="UP001596233"/>
    </source>
</evidence>
<name>A0ABW1V6R5_9BACL</name>
<evidence type="ECO:0000256" key="2">
    <source>
        <dbReference type="ARBA" id="ARBA00006386"/>
    </source>
</evidence>
<feature type="transmembrane region" description="Helical" evidence="7">
    <location>
        <begin position="88"/>
        <end position="112"/>
    </location>
</feature>
<keyword evidence="6 7" id="KW-0472">Membrane</keyword>
<dbReference type="InterPro" id="IPR005524">
    <property type="entry name" value="DUF318"/>
</dbReference>
<comment type="similarity">
    <text evidence="2">Belongs to the UPF0718 family.</text>
</comment>
<evidence type="ECO:0000256" key="5">
    <source>
        <dbReference type="ARBA" id="ARBA00022989"/>
    </source>
</evidence>
<reference evidence="9" key="1">
    <citation type="journal article" date="2019" name="Int. J. Syst. Evol. Microbiol.">
        <title>The Global Catalogue of Microorganisms (GCM) 10K type strain sequencing project: providing services to taxonomists for standard genome sequencing and annotation.</title>
        <authorList>
            <consortium name="The Broad Institute Genomics Platform"/>
            <consortium name="The Broad Institute Genome Sequencing Center for Infectious Disease"/>
            <person name="Wu L."/>
            <person name="Ma J."/>
        </authorList>
    </citation>
    <scope>NUCLEOTIDE SEQUENCE [LARGE SCALE GENOMIC DNA]</scope>
    <source>
        <strain evidence="9">PCU 280</strain>
    </source>
</reference>
<comment type="subcellular location">
    <subcellularLocation>
        <location evidence="1">Cell membrane</location>
        <topology evidence="1">Multi-pass membrane protein</topology>
    </subcellularLocation>
</comment>
<feature type="transmembrane region" description="Helical" evidence="7">
    <location>
        <begin position="50"/>
        <end position="76"/>
    </location>
</feature>
<dbReference type="Pfam" id="PF03773">
    <property type="entry name" value="ArsP_1"/>
    <property type="match status" value="1"/>
</dbReference>
<feature type="transmembrane region" description="Helical" evidence="7">
    <location>
        <begin position="226"/>
        <end position="246"/>
    </location>
</feature>
<accession>A0ABW1V6R5</accession>
<keyword evidence="4 7" id="KW-0812">Transmembrane</keyword>
<dbReference type="EMBL" id="JBHSTE010000006">
    <property type="protein sequence ID" value="MFC6334469.1"/>
    <property type="molecule type" value="Genomic_DNA"/>
</dbReference>
<dbReference type="PANTHER" id="PTHR34184">
    <property type="entry name" value="UPF0718 PROTEIN YCGR"/>
    <property type="match status" value="1"/>
</dbReference>
<feature type="transmembrane region" description="Helical" evidence="7">
    <location>
        <begin position="290"/>
        <end position="309"/>
    </location>
</feature>
<evidence type="ECO:0000313" key="8">
    <source>
        <dbReference type="EMBL" id="MFC6334469.1"/>
    </source>
</evidence>
<organism evidence="8 9">
    <name type="scientific">Paenibacillus septentrionalis</name>
    <dbReference type="NCBI Taxonomy" id="429342"/>
    <lineage>
        <taxon>Bacteria</taxon>
        <taxon>Bacillati</taxon>
        <taxon>Bacillota</taxon>
        <taxon>Bacilli</taxon>
        <taxon>Bacillales</taxon>
        <taxon>Paenibacillaceae</taxon>
        <taxon>Paenibacillus</taxon>
    </lineage>
</organism>
<protein>
    <submittedName>
        <fullName evidence="8">Permease</fullName>
    </submittedName>
</protein>
<feature type="transmembrane region" description="Helical" evidence="7">
    <location>
        <begin position="124"/>
        <end position="149"/>
    </location>
</feature>
<dbReference type="PANTHER" id="PTHR34184:SF4">
    <property type="entry name" value="UPF0718 PROTEIN YCGR"/>
    <property type="match status" value="1"/>
</dbReference>
<keyword evidence="9" id="KW-1185">Reference proteome</keyword>